<evidence type="ECO:0000313" key="2">
    <source>
        <dbReference type="Proteomes" id="UP000594800"/>
    </source>
</evidence>
<protein>
    <recommendedName>
        <fullName evidence="3">Rhamnosyl transferase</fullName>
    </recommendedName>
</protein>
<proteinExistence type="predicted"/>
<organism evidence="1 2">
    <name type="scientific">Pontivivens ytuae</name>
    <dbReference type="NCBI Taxonomy" id="2789856"/>
    <lineage>
        <taxon>Bacteria</taxon>
        <taxon>Pseudomonadati</taxon>
        <taxon>Pseudomonadota</taxon>
        <taxon>Alphaproteobacteria</taxon>
        <taxon>Rhodobacterales</taxon>
        <taxon>Paracoccaceae</taxon>
        <taxon>Pontivivens</taxon>
    </lineage>
</organism>
<reference evidence="1 2" key="1">
    <citation type="submission" date="2020-11" db="EMBL/GenBank/DDBJ databases">
        <title>Description of Pontivivens ytuae sp. nov. isolated from deep sea sediment of Mariana Trench.</title>
        <authorList>
            <person name="Wang Z."/>
            <person name="Sun Q.-L."/>
            <person name="Xu X.-D."/>
            <person name="Tang Y.-Z."/>
            <person name="Zhang J."/>
        </authorList>
    </citation>
    <scope>NUCLEOTIDE SEQUENCE [LARGE SCALE GENOMIC DNA]</scope>
    <source>
        <strain evidence="1 2">MT2928</strain>
    </source>
</reference>
<evidence type="ECO:0008006" key="3">
    <source>
        <dbReference type="Google" id="ProtNLM"/>
    </source>
</evidence>
<dbReference type="AlphaFoldDB" id="A0A7S9LV03"/>
<evidence type="ECO:0000313" key="1">
    <source>
        <dbReference type="EMBL" id="QPH55480.1"/>
    </source>
</evidence>
<name>A0A7S9LV03_9RHOB</name>
<dbReference type="RefSeq" id="WP_196104679.1">
    <property type="nucleotide sequence ID" value="NZ_CP064942.1"/>
</dbReference>
<dbReference type="KEGG" id="poz:I0K15_07020"/>
<dbReference type="Proteomes" id="UP000594800">
    <property type="component" value="Chromosome"/>
</dbReference>
<dbReference type="Pfam" id="PF11316">
    <property type="entry name" value="Rhamno_transf"/>
    <property type="match status" value="1"/>
</dbReference>
<gene>
    <name evidence="1" type="ORF">I0K15_07020</name>
</gene>
<dbReference type="EMBL" id="CP064942">
    <property type="protein sequence ID" value="QPH55480.1"/>
    <property type="molecule type" value="Genomic_DNA"/>
</dbReference>
<dbReference type="InterPro" id="IPR021466">
    <property type="entry name" value="Put_rhamnosyl_transferase"/>
</dbReference>
<accession>A0A7S9LV03</accession>
<sequence>MGERIGIFILTRFSVLLDRKAHSWKALRGRTNWKRYFGPSNPTLEEKRDYLFDSKRMAHRFEMFETILRPSLAQQTDRDFRHIALSSTLLPDEHRTRLDTLAAEQGFEVAYVGTDMHEEQAFSSTNLVNPADYDRLVTIRIDDDDALASDYVERVRSLSALDMDDYSLTFSGGIFLSRFGSNWRIQRRVKARTACGLVRVVRGSDTFRTVHALGPHKQIERIVPQISVPGDDMFLMTNHEDNMSSRRSLARAGSPIGEKDRTILRERFGLTI</sequence>
<keyword evidence="2" id="KW-1185">Reference proteome</keyword>